<feature type="coiled-coil region" evidence="8">
    <location>
        <begin position="628"/>
        <end position="661"/>
    </location>
</feature>
<feature type="region of interest" description="Disordered" evidence="9">
    <location>
        <begin position="427"/>
        <end position="484"/>
    </location>
</feature>
<dbReference type="Proteomes" id="UP000825729">
    <property type="component" value="Unassembled WGS sequence"/>
</dbReference>
<keyword evidence="4" id="KW-0963">Cytoplasm</keyword>
<dbReference type="GO" id="GO:0090307">
    <property type="term" value="P:mitotic spindle assembly"/>
    <property type="evidence" value="ECO:0007669"/>
    <property type="project" value="TreeGrafter"/>
</dbReference>
<proteinExistence type="inferred from homology"/>
<feature type="domain" description="TPX2 C-terminal" evidence="10">
    <location>
        <begin position="685"/>
        <end position="761"/>
    </location>
</feature>
<dbReference type="PANTHER" id="PTHR14326:SF44">
    <property type="entry name" value="TARGETING PROTEIN FOR XKLP2"/>
    <property type="match status" value="1"/>
</dbReference>
<feature type="domain" description="TPX2 central" evidence="11">
    <location>
        <begin position="349"/>
        <end position="437"/>
    </location>
</feature>
<keyword evidence="5" id="KW-0493">Microtubule</keyword>
<evidence type="ECO:0000313" key="13">
    <source>
        <dbReference type="Proteomes" id="UP000825729"/>
    </source>
</evidence>
<comment type="subcellular location">
    <subcellularLocation>
        <location evidence="2">Cytoplasm</location>
        <location evidence="2">Cytoskeleton</location>
        <location evidence="2">Spindle</location>
    </subcellularLocation>
    <subcellularLocation>
        <location evidence="1">Nucleus</location>
    </subcellularLocation>
</comment>
<evidence type="ECO:0000256" key="4">
    <source>
        <dbReference type="ARBA" id="ARBA00022490"/>
    </source>
</evidence>
<evidence type="ECO:0000256" key="1">
    <source>
        <dbReference type="ARBA" id="ARBA00004123"/>
    </source>
</evidence>
<evidence type="ECO:0000256" key="5">
    <source>
        <dbReference type="ARBA" id="ARBA00022701"/>
    </source>
</evidence>
<feature type="compositionally biased region" description="Basic and acidic residues" evidence="9">
    <location>
        <begin position="454"/>
        <end position="467"/>
    </location>
</feature>
<evidence type="ECO:0000256" key="9">
    <source>
        <dbReference type="SAM" id="MobiDB-lite"/>
    </source>
</evidence>
<evidence type="ECO:0000256" key="3">
    <source>
        <dbReference type="ARBA" id="ARBA00005885"/>
    </source>
</evidence>
<feature type="compositionally biased region" description="Basic residues" evidence="9">
    <location>
        <begin position="763"/>
        <end position="776"/>
    </location>
</feature>
<gene>
    <name evidence="12" type="ORF">H6P81_019361</name>
</gene>
<reference evidence="12 13" key="1">
    <citation type="submission" date="2021-07" db="EMBL/GenBank/DDBJ databases">
        <title>The Aristolochia fimbriata genome: insights into angiosperm evolution, floral development and chemical biosynthesis.</title>
        <authorList>
            <person name="Jiao Y."/>
        </authorList>
    </citation>
    <scope>NUCLEOTIDE SEQUENCE [LARGE SCALE GENOMIC DNA]</scope>
    <source>
        <strain evidence="12">IBCAS-2021</strain>
        <tissue evidence="12">Leaf</tissue>
    </source>
</reference>
<dbReference type="Pfam" id="PF06886">
    <property type="entry name" value="TPX2"/>
    <property type="match status" value="1"/>
</dbReference>
<keyword evidence="7" id="KW-0539">Nucleus</keyword>
<dbReference type="GO" id="GO:0005819">
    <property type="term" value="C:spindle"/>
    <property type="evidence" value="ECO:0007669"/>
    <property type="project" value="UniProtKB-SubCell"/>
</dbReference>
<dbReference type="GO" id="GO:0060236">
    <property type="term" value="P:regulation of mitotic spindle organization"/>
    <property type="evidence" value="ECO:0007669"/>
    <property type="project" value="InterPro"/>
</dbReference>
<feature type="region of interest" description="Disordered" evidence="9">
    <location>
        <begin position="740"/>
        <end position="787"/>
    </location>
</feature>
<evidence type="ECO:0000256" key="2">
    <source>
        <dbReference type="ARBA" id="ARBA00004186"/>
    </source>
</evidence>
<dbReference type="GO" id="GO:0005880">
    <property type="term" value="C:nuclear microtubule"/>
    <property type="evidence" value="ECO:0007669"/>
    <property type="project" value="TreeGrafter"/>
</dbReference>
<dbReference type="InterPro" id="IPR009675">
    <property type="entry name" value="TPX2_fam"/>
</dbReference>
<organism evidence="12 13">
    <name type="scientific">Aristolochia fimbriata</name>
    <name type="common">White veined hardy Dutchman's pipe vine</name>
    <dbReference type="NCBI Taxonomy" id="158543"/>
    <lineage>
        <taxon>Eukaryota</taxon>
        <taxon>Viridiplantae</taxon>
        <taxon>Streptophyta</taxon>
        <taxon>Embryophyta</taxon>
        <taxon>Tracheophyta</taxon>
        <taxon>Spermatophyta</taxon>
        <taxon>Magnoliopsida</taxon>
        <taxon>Magnoliidae</taxon>
        <taxon>Piperales</taxon>
        <taxon>Aristolochiaceae</taxon>
        <taxon>Aristolochia</taxon>
    </lineage>
</organism>
<feature type="compositionally biased region" description="Polar residues" evidence="9">
    <location>
        <begin position="429"/>
        <end position="449"/>
    </location>
</feature>
<dbReference type="InterPro" id="IPR027329">
    <property type="entry name" value="TPX2_C"/>
</dbReference>
<dbReference type="EMBL" id="JAINDJ010000008">
    <property type="protein sequence ID" value="KAG9439196.1"/>
    <property type="molecule type" value="Genomic_DNA"/>
</dbReference>
<feature type="compositionally biased region" description="Polar residues" evidence="9">
    <location>
        <begin position="97"/>
        <end position="112"/>
    </location>
</feature>
<evidence type="ECO:0000256" key="6">
    <source>
        <dbReference type="ARBA" id="ARBA00023212"/>
    </source>
</evidence>
<keyword evidence="13" id="KW-1185">Reference proteome</keyword>
<name>A0AAV7DUI5_ARIFI</name>
<feature type="domain" description="TPX2 central" evidence="11">
    <location>
        <begin position="454"/>
        <end position="531"/>
    </location>
</feature>
<evidence type="ECO:0000256" key="8">
    <source>
        <dbReference type="SAM" id="Coils"/>
    </source>
</evidence>
<protein>
    <recommendedName>
        <fullName evidence="14">Protein TPX2</fullName>
    </recommendedName>
</protein>
<evidence type="ECO:0008006" key="14">
    <source>
        <dbReference type="Google" id="ProtNLM"/>
    </source>
</evidence>
<sequence>MAAEEAKEGVVRALQIDDAYEFSAPKFYDFINGETEEEMRAAELWFQRDHSYAPSPFMPRIKKERSVLPEPLCNFEDEEGIEASSSSVSEVGKEENQSQGENQRKTTGSVKQISVAEASEEGGCIKKDNRFLSGNSSKMVEPNTSSASPAIEEYSTPLPHPVSSRRPPLPSSVKNQTAKNIASLIRNHSALKPKNEAQIPSQKSSRSTKPKHASLVSADKRAVNGMRCPGSVAKSTARNEIAQENQAIKRQKLDGGRTRQILNVKNHVLPHKTKLGVNNGGNEVAASMKESKNKDSTQRKVYVREQIKPNPFVSTAELVKKFQSDTRRIQLPPINKSLCQDETERRQLLKLTRPQEPEFHTVQRVRPTKVKSSAELEEEMLANMPKFKARPLNKKIFEAPTLPPLPRSTPQLPEFQEFHLKTMERAAQHTETASLPDTSNAGDNSCQNHQKTHMLTEPKTPRLETSLRARPTQVKSSQELEQEELEKMPKFKARPLNKKIFESKGSVGVFCNLKPQITIPQEFHFATDERLPPPKSVFDLFEKLSLKSEPCRDQPLQRTTTPNPFHLHTEERGMEKERRFAEELLQKQLEEERARVPKANPYPYTTDIPVIPPKPEPKKCTKPEAFQLASLVRHEEEIQRIMEEKERKEREEAQMRLFRAQPIMKEDPIPIPEKVRKPLTEVQEFALHVDHRAVDRAEFDKKVVEKEMMYKRYREEFELNQKIEEEKEVKQMRRTMVPHARPVPNFANPFLPQRSLKETTKAKSPKLRVQSRKDRRRQKEVQKTARTPSIIHHDLFRKEVQVAFGWRSTFSQKEQVDKYKLKETPGQHKLRRSPFVTLHISNKDARKWASEESSTST</sequence>
<comment type="similarity">
    <text evidence="3">Belongs to the TPX2 family.</text>
</comment>
<evidence type="ECO:0000259" key="11">
    <source>
        <dbReference type="Pfam" id="PF12214"/>
    </source>
</evidence>
<feature type="compositionally biased region" description="Polar residues" evidence="9">
    <location>
        <begin position="132"/>
        <end position="148"/>
    </location>
</feature>
<dbReference type="AlphaFoldDB" id="A0AAV7DUI5"/>
<evidence type="ECO:0000256" key="7">
    <source>
        <dbReference type="ARBA" id="ARBA00023242"/>
    </source>
</evidence>
<dbReference type="InterPro" id="IPR027330">
    <property type="entry name" value="TPX2_central_dom"/>
</dbReference>
<accession>A0AAV7DUI5</accession>
<evidence type="ECO:0000313" key="12">
    <source>
        <dbReference type="EMBL" id="KAG9439196.1"/>
    </source>
</evidence>
<dbReference type="Pfam" id="PF12214">
    <property type="entry name" value="TPX2_importin"/>
    <property type="match status" value="2"/>
</dbReference>
<dbReference type="GO" id="GO:0030295">
    <property type="term" value="F:protein kinase activator activity"/>
    <property type="evidence" value="ECO:0007669"/>
    <property type="project" value="TreeGrafter"/>
</dbReference>
<feature type="region of interest" description="Disordered" evidence="9">
    <location>
        <begin position="74"/>
        <end position="220"/>
    </location>
</feature>
<dbReference type="GO" id="GO:0008017">
    <property type="term" value="F:microtubule binding"/>
    <property type="evidence" value="ECO:0007669"/>
    <property type="project" value="TreeGrafter"/>
</dbReference>
<evidence type="ECO:0000259" key="10">
    <source>
        <dbReference type="Pfam" id="PF06886"/>
    </source>
</evidence>
<keyword evidence="6" id="KW-0206">Cytoskeleton</keyword>
<comment type="caution">
    <text evidence="12">The sequence shown here is derived from an EMBL/GenBank/DDBJ whole genome shotgun (WGS) entry which is preliminary data.</text>
</comment>
<dbReference type="PANTHER" id="PTHR14326">
    <property type="entry name" value="TARGETING PROTEIN FOR XKLP2"/>
    <property type="match status" value="1"/>
</dbReference>
<keyword evidence="8" id="KW-0175">Coiled coil</keyword>